<keyword evidence="11" id="KW-1133">Transmembrane helix</keyword>
<gene>
    <name evidence="16" type="ORF">NCGR_LOCUS23414</name>
</gene>
<keyword evidence="5" id="KW-0808">Transferase</keyword>
<evidence type="ECO:0000313" key="16">
    <source>
        <dbReference type="EMBL" id="CAD6235049.1"/>
    </source>
</evidence>
<name>A0A811P0B2_9POAL</name>
<dbReference type="Pfam" id="PF13639">
    <property type="entry name" value="zf-RING_2"/>
    <property type="match status" value="1"/>
</dbReference>
<dbReference type="GO" id="GO:0008270">
    <property type="term" value="F:zinc ion binding"/>
    <property type="evidence" value="ECO:0007669"/>
    <property type="project" value="UniProtKB-KW"/>
</dbReference>
<dbReference type="InterPro" id="IPR013083">
    <property type="entry name" value="Znf_RING/FYVE/PHD"/>
</dbReference>
<evidence type="ECO:0000313" key="17">
    <source>
        <dbReference type="Proteomes" id="UP000604825"/>
    </source>
</evidence>
<evidence type="ECO:0000256" key="6">
    <source>
        <dbReference type="ARBA" id="ARBA00022692"/>
    </source>
</evidence>
<comment type="subcellular location">
    <subcellularLocation>
        <location evidence="2">Membrane</location>
        <topology evidence="2">Single-pass membrane protein</topology>
    </subcellularLocation>
</comment>
<dbReference type="Proteomes" id="UP000604825">
    <property type="component" value="Unassembled WGS sequence"/>
</dbReference>
<keyword evidence="12" id="KW-0472">Membrane</keyword>
<dbReference type="EC" id="2.3.2.27" evidence="4"/>
<dbReference type="SUPFAM" id="SSF57850">
    <property type="entry name" value="RING/U-box"/>
    <property type="match status" value="1"/>
</dbReference>
<dbReference type="InterPro" id="IPR001841">
    <property type="entry name" value="Znf_RING"/>
</dbReference>
<sequence>MAYADVKAHKAGKGALECAVCLNEFDDNEMLRLLPKCPHVFHPDCIDTWLTSHVTCPICHANLVPGTDDNA</sequence>
<dbReference type="PROSITE" id="PS50089">
    <property type="entry name" value="ZF_RING_2"/>
    <property type="match status" value="1"/>
</dbReference>
<dbReference type="EMBL" id="CAJGYO010000006">
    <property type="protein sequence ID" value="CAD6235049.1"/>
    <property type="molecule type" value="Genomic_DNA"/>
</dbReference>
<dbReference type="SMART" id="SM00184">
    <property type="entry name" value="RING"/>
    <property type="match status" value="1"/>
</dbReference>
<evidence type="ECO:0000256" key="2">
    <source>
        <dbReference type="ARBA" id="ARBA00004167"/>
    </source>
</evidence>
<dbReference type="InterPro" id="IPR053238">
    <property type="entry name" value="RING-H2_zinc_finger"/>
</dbReference>
<evidence type="ECO:0000256" key="1">
    <source>
        <dbReference type="ARBA" id="ARBA00000900"/>
    </source>
</evidence>
<evidence type="ECO:0000256" key="3">
    <source>
        <dbReference type="ARBA" id="ARBA00004906"/>
    </source>
</evidence>
<evidence type="ECO:0000256" key="10">
    <source>
        <dbReference type="ARBA" id="ARBA00022833"/>
    </source>
</evidence>
<evidence type="ECO:0000256" key="8">
    <source>
        <dbReference type="ARBA" id="ARBA00022771"/>
    </source>
</evidence>
<evidence type="ECO:0000256" key="12">
    <source>
        <dbReference type="ARBA" id="ARBA00023136"/>
    </source>
</evidence>
<evidence type="ECO:0000256" key="9">
    <source>
        <dbReference type="ARBA" id="ARBA00022786"/>
    </source>
</evidence>
<keyword evidence="10" id="KW-0862">Zinc</keyword>
<protein>
    <recommendedName>
        <fullName evidence="4">RING-type E3 ubiquitin transferase</fullName>
        <ecNumber evidence="4">2.3.2.27</ecNumber>
    </recommendedName>
</protein>
<keyword evidence="17" id="KW-1185">Reference proteome</keyword>
<dbReference type="Gene3D" id="3.30.40.10">
    <property type="entry name" value="Zinc/RING finger domain, C3HC4 (zinc finger)"/>
    <property type="match status" value="1"/>
</dbReference>
<accession>A0A811P0B2</accession>
<evidence type="ECO:0000256" key="4">
    <source>
        <dbReference type="ARBA" id="ARBA00012483"/>
    </source>
</evidence>
<comment type="caution">
    <text evidence="16">The sequence shown here is derived from an EMBL/GenBank/DDBJ whole genome shotgun (WGS) entry which is preliminary data.</text>
</comment>
<evidence type="ECO:0000259" key="15">
    <source>
        <dbReference type="PROSITE" id="PS50089"/>
    </source>
</evidence>
<comment type="pathway">
    <text evidence="3">Protein modification; protein ubiquitination.</text>
</comment>
<dbReference type="FunFam" id="3.30.40.10:FF:000187">
    <property type="entry name" value="E3 ubiquitin-protein ligase ATL6"/>
    <property type="match status" value="1"/>
</dbReference>
<keyword evidence="8 14" id="KW-0863">Zinc-finger</keyword>
<comment type="catalytic activity">
    <reaction evidence="1">
        <text>S-ubiquitinyl-[E2 ubiquitin-conjugating enzyme]-L-cysteine + [acceptor protein]-L-lysine = [E2 ubiquitin-conjugating enzyme]-L-cysteine + N(6)-ubiquitinyl-[acceptor protein]-L-lysine.</text>
        <dbReference type="EC" id="2.3.2.27"/>
    </reaction>
</comment>
<dbReference type="AlphaFoldDB" id="A0A811P0B2"/>
<evidence type="ECO:0000256" key="14">
    <source>
        <dbReference type="PROSITE-ProRule" id="PRU00175"/>
    </source>
</evidence>
<organism evidence="16 17">
    <name type="scientific">Miscanthus lutarioriparius</name>
    <dbReference type="NCBI Taxonomy" id="422564"/>
    <lineage>
        <taxon>Eukaryota</taxon>
        <taxon>Viridiplantae</taxon>
        <taxon>Streptophyta</taxon>
        <taxon>Embryophyta</taxon>
        <taxon>Tracheophyta</taxon>
        <taxon>Spermatophyta</taxon>
        <taxon>Magnoliopsida</taxon>
        <taxon>Liliopsida</taxon>
        <taxon>Poales</taxon>
        <taxon>Poaceae</taxon>
        <taxon>PACMAD clade</taxon>
        <taxon>Panicoideae</taxon>
        <taxon>Andropogonodae</taxon>
        <taxon>Andropogoneae</taxon>
        <taxon>Saccharinae</taxon>
        <taxon>Miscanthus</taxon>
    </lineage>
</organism>
<proteinExistence type="inferred from homology"/>
<keyword evidence="6" id="KW-0812">Transmembrane</keyword>
<dbReference type="PANTHER" id="PTHR14155">
    <property type="entry name" value="RING FINGER DOMAIN-CONTAINING"/>
    <property type="match status" value="1"/>
</dbReference>
<keyword evidence="9" id="KW-0833">Ubl conjugation pathway</keyword>
<evidence type="ECO:0000256" key="5">
    <source>
        <dbReference type="ARBA" id="ARBA00022679"/>
    </source>
</evidence>
<keyword evidence="7" id="KW-0479">Metal-binding</keyword>
<dbReference type="OrthoDB" id="8062037at2759"/>
<evidence type="ECO:0000256" key="13">
    <source>
        <dbReference type="ARBA" id="ARBA00024209"/>
    </source>
</evidence>
<dbReference type="GO" id="GO:0016020">
    <property type="term" value="C:membrane"/>
    <property type="evidence" value="ECO:0007669"/>
    <property type="project" value="UniProtKB-SubCell"/>
</dbReference>
<evidence type="ECO:0000256" key="11">
    <source>
        <dbReference type="ARBA" id="ARBA00022989"/>
    </source>
</evidence>
<evidence type="ECO:0000256" key="7">
    <source>
        <dbReference type="ARBA" id="ARBA00022723"/>
    </source>
</evidence>
<reference evidence="16" key="1">
    <citation type="submission" date="2020-10" db="EMBL/GenBank/DDBJ databases">
        <authorList>
            <person name="Han B."/>
            <person name="Lu T."/>
            <person name="Zhao Q."/>
            <person name="Huang X."/>
            <person name="Zhao Y."/>
        </authorList>
    </citation>
    <scope>NUCLEOTIDE SEQUENCE</scope>
</reference>
<dbReference type="GO" id="GO:0061630">
    <property type="term" value="F:ubiquitin protein ligase activity"/>
    <property type="evidence" value="ECO:0007669"/>
    <property type="project" value="UniProtKB-EC"/>
</dbReference>
<dbReference type="PANTHER" id="PTHR14155:SF263">
    <property type="entry name" value="E3 UBIQUITIN-PROTEIN LIGASE ATL6"/>
    <property type="match status" value="1"/>
</dbReference>
<comment type="similarity">
    <text evidence="13">Belongs to the RING-type zinc finger family. ATL subfamily.</text>
</comment>
<feature type="domain" description="RING-type" evidence="15">
    <location>
        <begin position="18"/>
        <end position="60"/>
    </location>
</feature>